<sequence length="61" mass="7048">MLACQRQQLTRRYRAVFLRGTCRWFTPPEKTACTKGLILHHFYTFFTPAIGKFAPSFPAPA</sequence>
<protein>
    <submittedName>
        <fullName evidence="1">Uncharacterized protein</fullName>
    </submittedName>
</protein>
<gene>
    <name evidence="1" type="ORF">DAQ1742_02998</name>
</gene>
<keyword evidence="2" id="KW-1185">Reference proteome</keyword>
<dbReference type="KEGG" id="daq:DAQ1742_02998"/>
<name>A0A375ACQ1_9GAMM</name>
<accession>A0A375ACQ1</accession>
<evidence type="ECO:0000313" key="1">
    <source>
        <dbReference type="EMBL" id="SLM63840.1"/>
    </source>
</evidence>
<dbReference type="Proteomes" id="UP000294820">
    <property type="component" value="Chromosome 1"/>
</dbReference>
<evidence type="ECO:0000313" key="2">
    <source>
        <dbReference type="Proteomes" id="UP000294820"/>
    </source>
</evidence>
<proteinExistence type="predicted"/>
<reference evidence="1 2" key="1">
    <citation type="submission" date="2016-09" db="EMBL/GenBank/DDBJ databases">
        <authorList>
            <person name="Reverchon S."/>
            <person name="Nasser W."/>
            <person name="Leonard S."/>
            <person name="Brochier C."/>
            <person name="Duprey A."/>
        </authorList>
    </citation>
    <scope>NUCLEOTIDE SEQUENCE [LARGE SCALE GENOMIC DNA]</scope>
    <source>
        <strain evidence="1 2">174/2</strain>
    </source>
</reference>
<dbReference type="EMBL" id="LT615367">
    <property type="protein sequence ID" value="SLM63840.1"/>
    <property type="molecule type" value="Genomic_DNA"/>
</dbReference>
<organism evidence="1 2">
    <name type="scientific">Dickeya aquatica</name>
    <dbReference type="NCBI Taxonomy" id="1401087"/>
    <lineage>
        <taxon>Bacteria</taxon>
        <taxon>Pseudomonadati</taxon>
        <taxon>Pseudomonadota</taxon>
        <taxon>Gammaproteobacteria</taxon>
        <taxon>Enterobacterales</taxon>
        <taxon>Pectobacteriaceae</taxon>
        <taxon>Dickeya</taxon>
    </lineage>
</organism>
<dbReference type="AlphaFoldDB" id="A0A375ACQ1"/>